<accession>A0A4Z2GBC1</accession>
<dbReference type="GO" id="GO:0005886">
    <property type="term" value="C:plasma membrane"/>
    <property type="evidence" value="ECO:0007669"/>
    <property type="project" value="TreeGrafter"/>
</dbReference>
<organism evidence="3 4">
    <name type="scientific">Liparis tanakae</name>
    <name type="common">Tanaka's snailfish</name>
    <dbReference type="NCBI Taxonomy" id="230148"/>
    <lineage>
        <taxon>Eukaryota</taxon>
        <taxon>Metazoa</taxon>
        <taxon>Chordata</taxon>
        <taxon>Craniata</taxon>
        <taxon>Vertebrata</taxon>
        <taxon>Euteleostomi</taxon>
        <taxon>Actinopterygii</taxon>
        <taxon>Neopterygii</taxon>
        <taxon>Teleostei</taxon>
        <taxon>Neoteleostei</taxon>
        <taxon>Acanthomorphata</taxon>
        <taxon>Eupercaria</taxon>
        <taxon>Perciformes</taxon>
        <taxon>Cottioidei</taxon>
        <taxon>Cottales</taxon>
        <taxon>Liparidae</taxon>
        <taxon>Liparis</taxon>
    </lineage>
</organism>
<dbReference type="GO" id="GO:0007266">
    <property type="term" value="P:Rho protein signal transduction"/>
    <property type="evidence" value="ECO:0007669"/>
    <property type="project" value="TreeGrafter"/>
</dbReference>
<dbReference type="AlphaFoldDB" id="A0A4Z2GBC1"/>
<sequence length="111" mass="11757">MESGEERGHILPAPCYDLSSCTVGIPNTLVTSDYSYLGNVSKSINKHVMLALASKTGRAVQVPCDSGKYTTGGECCEECPPGEGVVKKCGATQTTCAQCLDSELRLLCEHI</sequence>
<proteinExistence type="predicted"/>
<keyword evidence="3" id="KW-0675">Receptor</keyword>
<reference evidence="3 4" key="1">
    <citation type="submission" date="2019-03" db="EMBL/GenBank/DDBJ databases">
        <title>First draft genome of Liparis tanakae, snailfish: a comprehensive survey of snailfish specific genes.</title>
        <authorList>
            <person name="Kim W."/>
            <person name="Song I."/>
            <person name="Jeong J.-H."/>
            <person name="Kim D."/>
            <person name="Kim S."/>
            <person name="Ryu S."/>
            <person name="Song J.Y."/>
            <person name="Lee S.K."/>
        </authorList>
    </citation>
    <scope>NUCLEOTIDE SEQUENCE [LARGE SCALE GENOMIC DNA]</scope>
    <source>
        <tissue evidence="3">Muscle</tissue>
    </source>
</reference>
<feature type="repeat" description="TNFR-Cys" evidence="1">
    <location>
        <begin position="63"/>
        <end position="96"/>
    </location>
</feature>
<dbReference type="PANTHER" id="PTHR46605">
    <property type="entry name" value="TUMOR NECROSIS FACTOR RECEPTOR"/>
    <property type="match status" value="1"/>
</dbReference>
<dbReference type="GO" id="GO:0009986">
    <property type="term" value="C:cell surface"/>
    <property type="evidence" value="ECO:0007669"/>
    <property type="project" value="TreeGrafter"/>
</dbReference>
<dbReference type="Proteomes" id="UP000314294">
    <property type="component" value="Unassembled WGS sequence"/>
</dbReference>
<dbReference type="GO" id="GO:0005035">
    <property type="term" value="F:death receptor activity"/>
    <property type="evidence" value="ECO:0007669"/>
    <property type="project" value="TreeGrafter"/>
</dbReference>
<dbReference type="GO" id="GO:0015026">
    <property type="term" value="F:coreceptor activity"/>
    <property type="evidence" value="ECO:0007669"/>
    <property type="project" value="TreeGrafter"/>
</dbReference>
<gene>
    <name evidence="3" type="primary">Ngfr_0</name>
    <name evidence="3" type="ORF">EYF80_039279</name>
</gene>
<dbReference type="PANTHER" id="PTHR46605:SF6">
    <property type="entry name" value="NERVE GROWTH FACTOR RECEPTOR A (TNFR SUPERFAMILY, MEMBER 16)"/>
    <property type="match status" value="1"/>
</dbReference>
<dbReference type="OrthoDB" id="8961493at2759"/>
<protein>
    <submittedName>
        <fullName evidence="3">Tumor necrosis factor receptor superfamily member 16</fullName>
    </submittedName>
</protein>
<keyword evidence="1" id="KW-1015">Disulfide bond</keyword>
<comment type="caution">
    <text evidence="1">Lacks conserved residue(s) required for the propagation of feature annotation.</text>
</comment>
<feature type="domain" description="TNFR-Cys" evidence="2">
    <location>
        <begin position="63"/>
        <end position="96"/>
    </location>
</feature>
<dbReference type="InterPro" id="IPR001368">
    <property type="entry name" value="TNFR/NGFR_Cys_rich_reg"/>
</dbReference>
<keyword evidence="4" id="KW-1185">Reference proteome</keyword>
<feature type="disulfide bond" evidence="1">
    <location>
        <begin position="76"/>
        <end position="89"/>
    </location>
</feature>
<dbReference type="Gene3D" id="2.10.50.10">
    <property type="entry name" value="Tumor Necrosis Factor Receptor, subunit A, domain 2"/>
    <property type="match status" value="1"/>
</dbReference>
<comment type="caution">
    <text evidence="3">The sequence shown here is derived from an EMBL/GenBank/DDBJ whole genome shotgun (WGS) entry which is preliminary data.</text>
</comment>
<evidence type="ECO:0000313" key="3">
    <source>
        <dbReference type="EMBL" id="TNN50530.1"/>
    </source>
</evidence>
<evidence type="ECO:0000313" key="4">
    <source>
        <dbReference type="Proteomes" id="UP000314294"/>
    </source>
</evidence>
<evidence type="ECO:0000259" key="2">
    <source>
        <dbReference type="PROSITE" id="PS50050"/>
    </source>
</evidence>
<dbReference type="EMBL" id="SRLO01000614">
    <property type="protein sequence ID" value="TNN50530.1"/>
    <property type="molecule type" value="Genomic_DNA"/>
</dbReference>
<dbReference type="GO" id="GO:0048406">
    <property type="term" value="F:nerve growth factor binding"/>
    <property type="evidence" value="ECO:0007669"/>
    <property type="project" value="TreeGrafter"/>
</dbReference>
<dbReference type="PROSITE" id="PS50050">
    <property type="entry name" value="TNFR_NGFR_2"/>
    <property type="match status" value="1"/>
</dbReference>
<evidence type="ECO:0000256" key="1">
    <source>
        <dbReference type="PROSITE-ProRule" id="PRU00206"/>
    </source>
</evidence>
<dbReference type="InterPro" id="IPR052302">
    <property type="entry name" value="Neurotrophin_rcpt-DD"/>
</dbReference>
<name>A0A4Z2GBC1_9TELE</name>
<dbReference type="SUPFAM" id="SSF57586">
    <property type="entry name" value="TNF receptor-like"/>
    <property type="match status" value="1"/>
</dbReference>